<evidence type="ECO:0000313" key="6">
    <source>
        <dbReference type="Proteomes" id="UP000006898"/>
    </source>
</evidence>
<dbReference type="InterPro" id="IPR001208">
    <property type="entry name" value="MCM_dom"/>
</dbReference>
<dbReference type="PATRIC" id="fig|671143.5.peg.2705"/>
<dbReference type="PRINTS" id="PR01657">
    <property type="entry name" value="MCMFAMILY"/>
</dbReference>
<dbReference type="GO" id="GO:0003677">
    <property type="term" value="F:DNA binding"/>
    <property type="evidence" value="ECO:0007669"/>
    <property type="project" value="InterPro"/>
</dbReference>
<dbReference type="InterPro" id="IPR000523">
    <property type="entry name" value="Mg_chelatse_chII-like_cat_dom"/>
</dbReference>
<evidence type="ECO:0000256" key="3">
    <source>
        <dbReference type="ARBA" id="ARBA00022840"/>
    </source>
</evidence>
<keyword evidence="2" id="KW-0547">Nucleotide-binding</keyword>
<dbReference type="Proteomes" id="UP000006898">
    <property type="component" value="Chromosome"/>
</dbReference>
<dbReference type="HOGENOM" id="CLU_026145_1_1_0"/>
<keyword evidence="3" id="KW-0067">ATP-binding</keyword>
<dbReference type="Pfam" id="PF01078">
    <property type="entry name" value="Mg_chelatase"/>
    <property type="match status" value="1"/>
</dbReference>
<dbReference type="PROSITE" id="PS50051">
    <property type="entry name" value="MCM_2"/>
    <property type="match status" value="1"/>
</dbReference>
<feature type="domain" description="MCM C-terminal AAA(+) ATPase" evidence="4">
    <location>
        <begin position="293"/>
        <end position="388"/>
    </location>
</feature>
<dbReference type="eggNOG" id="COG0606">
    <property type="taxonomic scope" value="Bacteria"/>
</dbReference>
<name>D5MMN1_METO1</name>
<dbReference type="InterPro" id="IPR020568">
    <property type="entry name" value="Ribosomal_Su5_D2-typ_SF"/>
</dbReference>
<dbReference type="EMBL" id="FP565575">
    <property type="protein sequence ID" value="CBE70153.1"/>
    <property type="molecule type" value="Genomic_DNA"/>
</dbReference>
<dbReference type="PANTHER" id="PTHR32039">
    <property type="entry name" value="MAGNESIUM-CHELATASE SUBUNIT CHLI"/>
    <property type="match status" value="1"/>
</dbReference>
<dbReference type="SUPFAM" id="SSF54211">
    <property type="entry name" value="Ribosomal protein S5 domain 2-like"/>
    <property type="match status" value="1"/>
</dbReference>
<dbReference type="InterPro" id="IPR004482">
    <property type="entry name" value="Mg_chelat-rel"/>
</dbReference>
<proteinExistence type="inferred from homology"/>
<dbReference type="PANTHER" id="PTHR32039:SF7">
    <property type="entry name" value="COMPETENCE PROTEIN COMM"/>
    <property type="match status" value="1"/>
</dbReference>
<dbReference type="SMART" id="SM00382">
    <property type="entry name" value="AAA"/>
    <property type="match status" value="1"/>
</dbReference>
<sequence length="510" mass="55325">MLAKVLSSAVLGVEAYLVDVEVDIAQGLPNFNTVGLPDAAVKESRDRVRAAIKNCGFDFPARRITVNLAPADIKKEGACFDLPIACAILAAIGLIKSDRLQNHLLLSELALDGGIRGVNGALPMAVAAARTRLTGMVLPAENAPEAAVVEGIQVFGVETLPQVVEFLNGAQEISPTRVDLQEVFAQHAGYGVDLADVKGQAHAKRALEVAAAGGHNILFIGPPGSGKTMLAKRLGTILPDLILEEAIEVTKIHSICGLVPSRAALVATRPFRAPHHTISDAGLIGGGTNPRPGEVSLAHHGVLFLDELPEFKRSVLEVLRQPLEDGTVTIARAATSVTYPARFMLVAAMNPCPCGYFTDPQRPCTCSPPQIQRYRSRISGPLLDRIDLHLDVPPLRYREITTDSQGEPSEQVRERVKEARALQQERFRRTRTFCNAQMGVKQLRRHCQIGPDGQALLETAIERLGLSARAHDRILKVARTIADLEGHETIRTDHLAEAIQYRTLDRRTGW</sequence>
<gene>
    <name evidence="5" type="ORF">DAMO_3080</name>
</gene>
<evidence type="ECO:0000259" key="4">
    <source>
        <dbReference type="PROSITE" id="PS50051"/>
    </source>
</evidence>
<dbReference type="InterPro" id="IPR045006">
    <property type="entry name" value="CHLI-like"/>
</dbReference>
<dbReference type="InterPro" id="IPR027417">
    <property type="entry name" value="P-loop_NTPase"/>
</dbReference>
<evidence type="ECO:0000313" key="5">
    <source>
        <dbReference type="EMBL" id="CBE70153.1"/>
    </source>
</evidence>
<protein>
    <submittedName>
        <fullName evidence="5">Putative enzyme (N-terminal) transcriptional regulator with P-loop containing NTP hydrolase domain (C-terminal)(YifB)</fullName>
    </submittedName>
</protein>
<evidence type="ECO:0000256" key="1">
    <source>
        <dbReference type="ARBA" id="ARBA00006354"/>
    </source>
</evidence>
<dbReference type="AlphaFoldDB" id="D5MMN1"/>
<dbReference type="InterPro" id="IPR014721">
    <property type="entry name" value="Ribsml_uS5_D2-typ_fold_subgr"/>
</dbReference>
<accession>D5MMN1</accession>
<dbReference type="InterPro" id="IPR025158">
    <property type="entry name" value="Mg_chelat-rel_C"/>
</dbReference>
<organism evidence="5 6">
    <name type="scientific">Methylomirabilis oxygeniifera</name>
    <dbReference type="NCBI Taxonomy" id="671143"/>
    <lineage>
        <taxon>Bacteria</taxon>
        <taxon>Candidatus Methylomirabilota</taxon>
        <taxon>Candidatus Methylomirabilia</taxon>
        <taxon>Candidatus Methylomirabilales</taxon>
        <taxon>Candidatus Methylomirabilaceae</taxon>
        <taxon>Candidatus Methylomirabilis</taxon>
    </lineage>
</organism>
<reference evidence="5 6" key="1">
    <citation type="journal article" date="2010" name="Nature">
        <title>Nitrite-driven anaerobic methane oxidation by oxygenic bacteria.</title>
        <authorList>
            <person name="Ettwig K.F."/>
            <person name="Butler M.K."/>
            <person name="Le Paslier D."/>
            <person name="Pelletier E."/>
            <person name="Mangenot S."/>
            <person name="Kuypers M.M.M."/>
            <person name="Schreiber F."/>
            <person name="Dutilh B.E."/>
            <person name="Zedelius J."/>
            <person name="de Beer D."/>
            <person name="Gloerich J."/>
            <person name="Wessels H.J.C.T."/>
            <person name="van Allen T."/>
            <person name="Luesken F."/>
            <person name="Wu M."/>
            <person name="van de Pas-Schoonen K.T."/>
            <person name="Op den Camp H.J.M."/>
            <person name="Janssen-Megens E.M."/>
            <person name="Francoijs K-J."/>
            <person name="Stunnenberg H."/>
            <person name="Weissenbach J."/>
            <person name="Jetten M.S.M."/>
            <person name="Strous M."/>
        </authorList>
    </citation>
    <scope>NUCLEOTIDE SEQUENCE [LARGE SCALE GENOMIC DNA]</scope>
</reference>
<comment type="similarity">
    <text evidence="1">Belongs to the Mg-chelatase subunits D/I family. ComM subfamily.</text>
</comment>
<dbReference type="GO" id="GO:0005524">
    <property type="term" value="F:ATP binding"/>
    <property type="evidence" value="ECO:0007669"/>
    <property type="project" value="UniProtKB-KW"/>
</dbReference>
<dbReference type="KEGG" id="mox:DAMO_3080"/>
<dbReference type="SUPFAM" id="SSF52540">
    <property type="entry name" value="P-loop containing nucleoside triphosphate hydrolases"/>
    <property type="match status" value="1"/>
</dbReference>
<dbReference type="Pfam" id="PF13335">
    <property type="entry name" value="Mg_chelatase_C"/>
    <property type="match status" value="1"/>
</dbReference>
<keyword evidence="5" id="KW-0378">Hydrolase</keyword>
<dbReference type="GO" id="GO:0016787">
    <property type="term" value="F:hydrolase activity"/>
    <property type="evidence" value="ECO:0007669"/>
    <property type="project" value="UniProtKB-KW"/>
</dbReference>
<dbReference type="InterPro" id="IPR003593">
    <property type="entry name" value="AAA+_ATPase"/>
</dbReference>
<dbReference type="Pfam" id="PF13541">
    <property type="entry name" value="ChlI"/>
    <property type="match status" value="1"/>
</dbReference>
<dbReference type="Gene3D" id="3.30.230.10">
    <property type="match status" value="1"/>
</dbReference>
<dbReference type="STRING" id="671143.DAMO_3080"/>
<dbReference type="NCBIfam" id="TIGR00368">
    <property type="entry name" value="YifB family Mg chelatase-like AAA ATPase"/>
    <property type="match status" value="1"/>
</dbReference>
<evidence type="ECO:0000256" key="2">
    <source>
        <dbReference type="ARBA" id="ARBA00022741"/>
    </source>
</evidence>
<dbReference type="Gene3D" id="3.40.50.300">
    <property type="entry name" value="P-loop containing nucleotide triphosphate hydrolases"/>
    <property type="match status" value="1"/>
</dbReference>